<sequence length="321" mass="34004">MRSGRPGPSRSPPWRTIVSTHPSVLVTDISFAPELLLDLARPASTERLPLLVWLHGGAWRMQDRTARPDLHRFASAGYVCVSIDYRLSSAAPHPAQLLDVRAALRFLRERADEYGIDPARIGLWGSSAGGHLAALAGLTGDIDQYAAGEPSGDTSVQAVIDGYGPADLAGLSADAPADAPELQLLGGPVGEHLEAALDASPARRAHQGAPPILILHGDADLLVPAEHSERLYDALAEAGSDAALYLIDGFGHGFLNPGDVAELGPDHVLDVGRLDSQPDAKTVRRSTPALADFTTAHPHASFDTAMTFFDHVLTNSEEALR</sequence>
<dbReference type="PANTHER" id="PTHR48081">
    <property type="entry name" value="AB HYDROLASE SUPERFAMILY PROTEIN C4A8.06C"/>
    <property type="match status" value="1"/>
</dbReference>
<protein>
    <submittedName>
        <fullName evidence="4">Alpha/beta hydrolase</fullName>
    </submittedName>
</protein>
<gene>
    <name evidence="4" type="ORF">C1I63_18390</name>
</gene>
<dbReference type="InterPro" id="IPR050300">
    <property type="entry name" value="GDXG_lipolytic_enzyme"/>
</dbReference>
<name>A0A2T4UNX1_9MICO</name>
<evidence type="ECO:0000256" key="1">
    <source>
        <dbReference type="ARBA" id="ARBA00010515"/>
    </source>
</evidence>
<dbReference type="InterPro" id="IPR029058">
    <property type="entry name" value="AB_hydrolase_fold"/>
</dbReference>
<evidence type="ECO:0000313" key="5">
    <source>
        <dbReference type="Proteomes" id="UP000241085"/>
    </source>
</evidence>
<reference evidence="4 5" key="1">
    <citation type="submission" date="2018-03" db="EMBL/GenBank/DDBJ databases">
        <title>Bacteriophage NCPPB3778 and a type I-E CRISPR drive the evolution of the US Biological Select Agent, Rathayibacter toxicus.</title>
        <authorList>
            <person name="Davis E.W.II."/>
            <person name="Tabima J.F."/>
            <person name="Weisberg A.J."/>
            <person name="Dantas Lopes L."/>
            <person name="Wiseman M.S."/>
            <person name="Wiseman M.S."/>
            <person name="Pupko T."/>
            <person name="Belcher M.S."/>
            <person name="Sechler A.J."/>
            <person name="Tancos M.A."/>
            <person name="Schroeder B.K."/>
            <person name="Murray T.D."/>
            <person name="Luster D.G."/>
            <person name="Schneider W.L."/>
            <person name="Rogers E."/>
            <person name="Andreote F.D."/>
            <person name="Grunwald N.J."/>
            <person name="Putnam M.L."/>
            <person name="Chang J.H."/>
        </authorList>
    </citation>
    <scope>NUCLEOTIDE SEQUENCE [LARGE SCALE GENOMIC DNA]</scope>
    <source>
        <strain evidence="4 5">DSM 15933</strain>
    </source>
</reference>
<dbReference type="Gene3D" id="3.40.50.1820">
    <property type="entry name" value="alpha/beta hydrolase"/>
    <property type="match status" value="1"/>
</dbReference>
<dbReference type="InterPro" id="IPR049492">
    <property type="entry name" value="BD-FAE-like_dom"/>
</dbReference>
<comment type="similarity">
    <text evidence="1">Belongs to the 'GDXG' lipolytic enzyme family.</text>
</comment>
<proteinExistence type="inferred from homology"/>
<keyword evidence="5" id="KW-1185">Reference proteome</keyword>
<keyword evidence="2 4" id="KW-0378">Hydrolase</keyword>
<evidence type="ECO:0000313" key="4">
    <source>
        <dbReference type="EMBL" id="PTL71211.1"/>
    </source>
</evidence>
<dbReference type="PANTHER" id="PTHR48081:SF13">
    <property type="entry name" value="ALPHA_BETA HYDROLASE"/>
    <property type="match status" value="1"/>
</dbReference>
<dbReference type="PROSITE" id="PS01173">
    <property type="entry name" value="LIPASE_GDXG_HIS"/>
    <property type="match status" value="1"/>
</dbReference>
<dbReference type="AlphaFoldDB" id="A0A2T4UNX1"/>
<accession>A0A2T4UNX1</accession>
<organism evidence="4 5">
    <name type="scientific">Rathayibacter caricis DSM 15933</name>
    <dbReference type="NCBI Taxonomy" id="1328867"/>
    <lineage>
        <taxon>Bacteria</taxon>
        <taxon>Bacillati</taxon>
        <taxon>Actinomycetota</taxon>
        <taxon>Actinomycetes</taxon>
        <taxon>Micrococcales</taxon>
        <taxon>Microbacteriaceae</taxon>
        <taxon>Rathayibacter</taxon>
    </lineage>
</organism>
<feature type="domain" description="BD-FAE-like" evidence="3">
    <location>
        <begin position="37"/>
        <end position="235"/>
    </location>
</feature>
<evidence type="ECO:0000259" key="3">
    <source>
        <dbReference type="Pfam" id="PF20434"/>
    </source>
</evidence>
<dbReference type="Proteomes" id="UP000241085">
    <property type="component" value="Unassembled WGS sequence"/>
</dbReference>
<comment type="caution">
    <text evidence="4">The sequence shown here is derived from an EMBL/GenBank/DDBJ whole genome shotgun (WGS) entry which is preliminary data.</text>
</comment>
<dbReference type="InterPro" id="IPR002168">
    <property type="entry name" value="Lipase_GDXG_HIS_AS"/>
</dbReference>
<dbReference type="GO" id="GO:0016787">
    <property type="term" value="F:hydrolase activity"/>
    <property type="evidence" value="ECO:0007669"/>
    <property type="project" value="UniProtKB-KW"/>
</dbReference>
<dbReference type="Pfam" id="PF20434">
    <property type="entry name" value="BD-FAE"/>
    <property type="match status" value="1"/>
</dbReference>
<dbReference type="SUPFAM" id="SSF53474">
    <property type="entry name" value="alpha/beta-Hydrolases"/>
    <property type="match status" value="1"/>
</dbReference>
<evidence type="ECO:0000256" key="2">
    <source>
        <dbReference type="ARBA" id="ARBA00022801"/>
    </source>
</evidence>
<dbReference type="EMBL" id="PZPL01000002">
    <property type="protein sequence ID" value="PTL71211.1"/>
    <property type="molecule type" value="Genomic_DNA"/>
</dbReference>